<accession>A0A8S5U8U5</accession>
<reference evidence="1" key="1">
    <citation type="journal article" date="2021" name="Proc. Natl. Acad. Sci. U.S.A.">
        <title>A Catalog of Tens of Thousands of Viruses from Human Metagenomes Reveals Hidden Associations with Chronic Diseases.</title>
        <authorList>
            <person name="Tisza M.J."/>
            <person name="Buck C.B."/>
        </authorList>
    </citation>
    <scope>NUCLEOTIDE SEQUENCE</scope>
    <source>
        <strain evidence="1">CtnMR5</strain>
    </source>
</reference>
<evidence type="ECO:0000313" key="1">
    <source>
        <dbReference type="EMBL" id="DAF90887.1"/>
    </source>
</evidence>
<sequence>MSKWQCPYAIRNNAVEFLLCKIMQKENVNYFDPKNAITACCAYQFHCNCSNRVENTEGAKECYRYQTQQKG</sequence>
<dbReference type="EMBL" id="BK016039">
    <property type="protein sequence ID" value="DAF90887.1"/>
    <property type="molecule type" value="Genomic_DNA"/>
</dbReference>
<organism evidence="1">
    <name type="scientific">Siphoviridae sp. ctnMR5</name>
    <dbReference type="NCBI Taxonomy" id="2825658"/>
    <lineage>
        <taxon>Viruses</taxon>
        <taxon>Duplodnaviria</taxon>
        <taxon>Heunggongvirae</taxon>
        <taxon>Uroviricota</taxon>
        <taxon>Caudoviricetes</taxon>
    </lineage>
</organism>
<name>A0A8S5U8U5_9CAUD</name>
<proteinExistence type="predicted"/>
<protein>
    <submittedName>
        <fullName evidence="1">Uncharacterized protein</fullName>
    </submittedName>
</protein>